<gene>
    <name evidence="1" type="ORF">SAMN05216195_107121</name>
</gene>
<name>A0A1H9SLS7_9PSEU</name>
<proteinExistence type="predicted"/>
<sequence length="454" mass="51013">MLSSIDRLGLPTEGIIVDVRERERLLRNAEDALDKLNDEQRGRASYISKMMMAASVGLFDAALTYLWDETISELRKRVAAFDVEYFFDLAEPDPTKRRGLRTPEDLPKLDDSKLMEAASKIQLISDVGYKQLDHIRYMRNHASSAHPTEVSLSGLSLVAWLETCIREVITLPHGTVVAEIGRLLHNIKTKRMAQSEVDIAAASFDNLPPDQADNLAAGLFGIYNPPDASPDAQDNIRKLWPELWPYVDEDKRIDFGVKLARFRANGDTDRATRARELLDLVDGTAYLADTERMAELSQALDDLITTHESWNNFANEPSAARRLQALAGRHGQVPNGFNTTYVRQLVYVFLTNGHGASWAADPIYKDLISKFDTVQAGIALRTFTDSAISSRLQHALSKEKWGELLDLIEPKLTGRRDRTLLDTVRKFNGTPDQLILDSEIKRQLGLRKTRSGKP</sequence>
<reference evidence="2" key="1">
    <citation type="submission" date="2016-10" db="EMBL/GenBank/DDBJ databases">
        <authorList>
            <person name="Varghese N."/>
            <person name="Submissions S."/>
        </authorList>
    </citation>
    <scope>NUCLEOTIDE SEQUENCE [LARGE SCALE GENOMIC DNA]</scope>
    <source>
        <strain evidence="2">CGMCC 4.578</strain>
    </source>
</reference>
<dbReference type="EMBL" id="FOFT01000007">
    <property type="protein sequence ID" value="SER85901.1"/>
    <property type="molecule type" value="Genomic_DNA"/>
</dbReference>
<evidence type="ECO:0000313" key="1">
    <source>
        <dbReference type="EMBL" id="SER85901.1"/>
    </source>
</evidence>
<keyword evidence="2" id="KW-1185">Reference proteome</keyword>
<protein>
    <submittedName>
        <fullName evidence="1">Uncharacterized protein</fullName>
    </submittedName>
</protein>
<dbReference type="OrthoDB" id="1102561at2"/>
<accession>A0A1H9SLS7</accession>
<evidence type="ECO:0000313" key="2">
    <source>
        <dbReference type="Proteomes" id="UP000199028"/>
    </source>
</evidence>
<organism evidence="1 2">
    <name type="scientific">Lentzea flaviverrucosa</name>
    <dbReference type="NCBI Taxonomy" id="200379"/>
    <lineage>
        <taxon>Bacteria</taxon>
        <taxon>Bacillati</taxon>
        <taxon>Actinomycetota</taxon>
        <taxon>Actinomycetes</taxon>
        <taxon>Pseudonocardiales</taxon>
        <taxon>Pseudonocardiaceae</taxon>
        <taxon>Lentzea</taxon>
    </lineage>
</organism>
<dbReference type="Proteomes" id="UP000199028">
    <property type="component" value="Unassembled WGS sequence"/>
</dbReference>
<dbReference type="AlphaFoldDB" id="A0A1H9SLS7"/>